<sequence>MTVSRRCSRHLFTRNRKKVPPLPPPPPPPTPTSPSPPPY</sequence>
<name>A0A5B7IQ35_PORTR</name>
<dbReference type="AlphaFoldDB" id="A0A5B7IQ35"/>
<evidence type="ECO:0000313" key="2">
    <source>
        <dbReference type="EMBL" id="MPC83677.1"/>
    </source>
</evidence>
<gene>
    <name evidence="2" type="ORF">E2C01_078392</name>
</gene>
<proteinExistence type="predicted"/>
<feature type="compositionally biased region" description="Pro residues" evidence="1">
    <location>
        <begin position="20"/>
        <end position="39"/>
    </location>
</feature>
<evidence type="ECO:0000313" key="3">
    <source>
        <dbReference type="Proteomes" id="UP000324222"/>
    </source>
</evidence>
<comment type="caution">
    <text evidence="2">The sequence shown here is derived from an EMBL/GenBank/DDBJ whole genome shotgun (WGS) entry which is preliminary data.</text>
</comment>
<evidence type="ECO:0000256" key="1">
    <source>
        <dbReference type="SAM" id="MobiDB-lite"/>
    </source>
</evidence>
<feature type="region of interest" description="Disordered" evidence="1">
    <location>
        <begin position="1"/>
        <end position="39"/>
    </location>
</feature>
<dbReference type="Proteomes" id="UP000324222">
    <property type="component" value="Unassembled WGS sequence"/>
</dbReference>
<dbReference type="EMBL" id="VSRR010063133">
    <property type="protein sequence ID" value="MPC83677.1"/>
    <property type="molecule type" value="Genomic_DNA"/>
</dbReference>
<organism evidence="2 3">
    <name type="scientific">Portunus trituberculatus</name>
    <name type="common">Swimming crab</name>
    <name type="synonym">Neptunus trituberculatus</name>
    <dbReference type="NCBI Taxonomy" id="210409"/>
    <lineage>
        <taxon>Eukaryota</taxon>
        <taxon>Metazoa</taxon>
        <taxon>Ecdysozoa</taxon>
        <taxon>Arthropoda</taxon>
        <taxon>Crustacea</taxon>
        <taxon>Multicrustacea</taxon>
        <taxon>Malacostraca</taxon>
        <taxon>Eumalacostraca</taxon>
        <taxon>Eucarida</taxon>
        <taxon>Decapoda</taxon>
        <taxon>Pleocyemata</taxon>
        <taxon>Brachyura</taxon>
        <taxon>Eubrachyura</taxon>
        <taxon>Portunoidea</taxon>
        <taxon>Portunidae</taxon>
        <taxon>Portuninae</taxon>
        <taxon>Portunus</taxon>
    </lineage>
</organism>
<feature type="compositionally biased region" description="Basic residues" evidence="1">
    <location>
        <begin position="1"/>
        <end position="19"/>
    </location>
</feature>
<reference evidence="2 3" key="1">
    <citation type="submission" date="2019-05" db="EMBL/GenBank/DDBJ databases">
        <title>Another draft genome of Portunus trituberculatus and its Hox gene families provides insights of decapod evolution.</title>
        <authorList>
            <person name="Jeong J.-H."/>
            <person name="Song I."/>
            <person name="Kim S."/>
            <person name="Choi T."/>
            <person name="Kim D."/>
            <person name="Ryu S."/>
            <person name="Kim W."/>
        </authorList>
    </citation>
    <scope>NUCLEOTIDE SEQUENCE [LARGE SCALE GENOMIC DNA]</scope>
    <source>
        <tissue evidence="2">Muscle</tissue>
    </source>
</reference>
<accession>A0A5B7IQ35</accession>
<protein>
    <submittedName>
        <fullName evidence="2">Uncharacterized protein</fullName>
    </submittedName>
</protein>
<keyword evidence="3" id="KW-1185">Reference proteome</keyword>